<dbReference type="PROSITE" id="PS50956">
    <property type="entry name" value="HTH_ASNC_2"/>
    <property type="match status" value="1"/>
</dbReference>
<dbReference type="Pfam" id="PF13412">
    <property type="entry name" value="HTH_24"/>
    <property type="match status" value="1"/>
</dbReference>
<dbReference type="InterPro" id="IPR011008">
    <property type="entry name" value="Dimeric_a/b-barrel"/>
</dbReference>
<evidence type="ECO:0000313" key="6">
    <source>
        <dbReference type="Proteomes" id="UP000657385"/>
    </source>
</evidence>
<evidence type="ECO:0000256" key="3">
    <source>
        <dbReference type="ARBA" id="ARBA00023163"/>
    </source>
</evidence>
<dbReference type="EMBL" id="JADPRT010000016">
    <property type="protein sequence ID" value="MBF9072346.1"/>
    <property type="molecule type" value="Genomic_DNA"/>
</dbReference>
<evidence type="ECO:0000313" key="5">
    <source>
        <dbReference type="EMBL" id="MBF9072346.1"/>
    </source>
</evidence>
<dbReference type="SUPFAM" id="SSF46785">
    <property type="entry name" value="Winged helix' DNA-binding domain"/>
    <property type="match status" value="1"/>
</dbReference>
<dbReference type="Gene3D" id="1.10.10.10">
    <property type="entry name" value="Winged helix-like DNA-binding domain superfamily/Winged helix DNA-binding domain"/>
    <property type="match status" value="1"/>
</dbReference>
<dbReference type="GO" id="GO:0005829">
    <property type="term" value="C:cytosol"/>
    <property type="evidence" value="ECO:0007669"/>
    <property type="project" value="TreeGrafter"/>
</dbReference>
<keyword evidence="6" id="KW-1185">Reference proteome</keyword>
<sequence>MPNQPRKPQNASVSPNRPVDLDRLDREILAVLAHDGRATYQEVSQQVRLSANAVADRIRRLRAQGVIRGYRADLDLARTGRTLTALSDVNLRDGVEHRGFEASLEQLPQVVGAVHVTGEYDYQLRILCTGTEELEAVVETLKQDHGVRELRSRIVLREVELDPTRALA</sequence>
<proteinExistence type="predicted"/>
<organism evidence="5 6">
    <name type="scientific">Streptacidiphilus fuscans</name>
    <dbReference type="NCBI Taxonomy" id="2789292"/>
    <lineage>
        <taxon>Bacteria</taxon>
        <taxon>Bacillati</taxon>
        <taxon>Actinomycetota</taxon>
        <taxon>Actinomycetes</taxon>
        <taxon>Kitasatosporales</taxon>
        <taxon>Streptomycetaceae</taxon>
        <taxon>Streptacidiphilus</taxon>
    </lineage>
</organism>
<reference evidence="5" key="1">
    <citation type="submission" date="2020-11" db="EMBL/GenBank/DDBJ databases">
        <title>Isolation and identification of active actinomycetes.</title>
        <authorList>
            <person name="Yu B."/>
        </authorList>
    </citation>
    <scope>NUCLEOTIDE SEQUENCE</scope>
    <source>
        <strain evidence="5">NEAU-YB345</strain>
    </source>
</reference>
<dbReference type="InterPro" id="IPR000485">
    <property type="entry name" value="AsnC-type_HTH_dom"/>
</dbReference>
<feature type="domain" description="HTH asnC-type" evidence="4">
    <location>
        <begin position="21"/>
        <end position="82"/>
    </location>
</feature>
<dbReference type="Proteomes" id="UP000657385">
    <property type="component" value="Unassembled WGS sequence"/>
</dbReference>
<dbReference type="InterPro" id="IPR019887">
    <property type="entry name" value="Tscrpt_reg_AsnC/Lrp_C"/>
</dbReference>
<dbReference type="GO" id="GO:0043565">
    <property type="term" value="F:sequence-specific DNA binding"/>
    <property type="evidence" value="ECO:0007669"/>
    <property type="project" value="InterPro"/>
</dbReference>
<dbReference type="SMART" id="SM00344">
    <property type="entry name" value="HTH_ASNC"/>
    <property type="match status" value="1"/>
</dbReference>
<dbReference type="AlphaFoldDB" id="A0A931BB26"/>
<evidence type="ECO:0000256" key="2">
    <source>
        <dbReference type="ARBA" id="ARBA00023125"/>
    </source>
</evidence>
<accession>A0A931BB26</accession>
<gene>
    <name evidence="5" type="ORF">I2501_30410</name>
</gene>
<protein>
    <submittedName>
        <fullName evidence="5">Lrp/AsnC family transcriptional regulator</fullName>
    </submittedName>
</protein>
<comment type="caution">
    <text evidence="5">The sequence shown here is derived from an EMBL/GenBank/DDBJ whole genome shotgun (WGS) entry which is preliminary data.</text>
</comment>
<dbReference type="SUPFAM" id="SSF54909">
    <property type="entry name" value="Dimeric alpha+beta barrel"/>
    <property type="match status" value="1"/>
</dbReference>
<evidence type="ECO:0000259" key="4">
    <source>
        <dbReference type="PROSITE" id="PS50956"/>
    </source>
</evidence>
<evidence type="ECO:0000256" key="1">
    <source>
        <dbReference type="ARBA" id="ARBA00023015"/>
    </source>
</evidence>
<dbReference type="PANTHER" id="PTHR30154">
    <property type="entry name" value="LEUCINE-RESPONSIVE REGULATORY PROTEIN"/>
    <property type="match status" value="1"/>
</dbReference>
<dbReference type="GO" id="GO:0043200">
    <property type="term" value="P:response to amino acid"/>
    <property type="evidence" value="ECO:0007669"/>
    <property type="project" value="TreeGrafter"/>
</dbReference>
<name>A0A931BB26_9ACTN</name>
<dbReference type="Gene3D" id="3.30.70.920">
    <property type="match status" value="1"/>
</dbReference>
<dbReference type="InterPro" id="IPR036390">
    <property type="entry name" value="WH_DNA-bd_sf"/>
</dbReference>
<dbReference type="PRINTS" id="PR00033">
    <property type="entry name" value="HTHASNC"/>
</dbReference>
<dbReference type="PANTHER" id="PTHR30154:SF34">
    <property type="entry name" value="TRANSCRIPTIONAL REGULATOR AZLB"/>
    <property type="match status" value="1"/>
</dbReference>
<keyword evidence="1" id="KW-0805">Transcription regulation</keyword>
<dbReference type="Pfam" id="PF01037">
    <property type="entry name" value="AsnC_trans_reg"/>
    <property type="match status" value="1"/>
</dbReference>
<dbReference type="InterPro" id="IPR036388">
    <property type="entry name" value="WH-like_DNA-bd_sf"/>
</dbReference>
<keyword evidence="3" id="KW-0804">Transcription</keyword>
<dbReference type="InterPro" id="IPR019888">
    <property type="entry name" value="Tscrpt_reg_AsnC-like"/>
</dbReference>
<keyword evidence="2" id="KW-0238">DNA-binding</keyword>